<keyword evidence="7" id="KW-0406">Ion transport</keyword>
<evidence type="ECO:0000313" key="12">
    <source>
        <dbReference type="Proteomes" id="UP000267251"/>
    </source>
</evidence>
<dbReference type="InterPro" id="IPR023614">
    <property type="entry name" value="Porin_dom_sf"/>
</dbReference>
<reference evidence="12" key="1">
    <citation type="journal article" date="2018" name="Nat. Microbiol.">
        <title>Leveraging single-cell genomics to expand the fungal tree of life.</title>
        <authorList>
            <person name="Ahrendt S.R."/>
            <person name="Quandt C.A."/>
            <person name="Ciobanu D."/>
            <person name="Clum A."/>
            <person name="Salamov A."/>
            <person name="Andreopoulos B."/>
            <person name="Cheng J.F."/>
            <person name="Woyke T."/>
            <person name="Pelin A."/>
            <person name="Henrissat B."/>
            <person name="Reynolds N.K."/>
            <person name="Benny G.L."/>
            <person name="Smith M.E."/>
            <person name="James T.Y."/>
            <person name="Grigoriev I.V."/>
        </authorList>
    </citation>
    <scope>NUCLEOTIDE SEQUENCE [LARGE SCALE GENOMIC DNA]</scope>
</reference>
<dbReference type="PANTHER" id="PTHR11743">
    <property type="entry name" value="VOLTAGE-DEPENDENT ANION-SELECTIVE CHANNEL"/>
    <property type="match status" value="1"/>
</dbReference>
<dbReference type="Proteomes" id="UP000267251">
    <property type="component" value="Unassembled WGS sequence"/>
</dbReference>
<name>A0A4V1IYL5_9FUNG</name>
<keyword evidence="12" id="KW-1185">Reference proteome</keyword>
<accession>A0A4V1IYL5</accession>
<keyword evidence="10" id="KW-0472">Membrane</keyword>
<dbReference type="OrthoDB" id="7827681at2759"/>
<evidence type="ECO:0000313" key="11">
    <source>
        <dbReference type="EMBL" id="RKP14979.1"/>
    </source>
</evidence>
<keyword evidence="3" id="KW-0813">Transport</keyword>
<sequence length="286" mass="30673">MSVPPAYSDIGKASNDLLFKDFPTGQVKLEVNTVTPTGVKFTVLGHQDNKNGHVFGELKTKFTDKANGLTLTQGWSATNVLSTKVELANKVASGLKLELNGSFLPDSGKRNAKVATEYKQPGLFSRANVDLFKGPTFTGDVSFGLQRNLVLGSEVSYDVVSGKVTKYAAAAGFIEKDYVFSVHAHSSLSVFTGAYYHRVSPQVEVGGKVHWDSKVPGGPVGIDVGTKYKLDADASIKARIDNFGKLSLAYAQLLRPGVKLNLAGTFDTGKLQENAHKVGLSLVFEN</sequence>
<evidence type="ECO:0000256" key="1">
    <source>
        <dbReference type="ARBA" id="ARBA00004294"/>
    </source>
</evidence>
<keyword evidence="6" id="KW-1000">Mitochondrion outer membrane</keyword>
<dbReference type="Pfam" id="PF01459">
    <property type="entry name" value="Porin_3"/>
    <property type="match status" value="1"/>
</dbReference>
<proteinExistence type="inferred from homology"/>
<dbReference type="Gene3D" id="2.40.160.10">
    <property type="entry name" value="Porin"/>
    <property type="match status" value="1"/>
</dbReference>
<keyword evidence="4" id="KW-1134">Transmembrane beta strand</keyword>
<evidence type="ECO:0000256" key="10">
    <source>
        <dbReference type="ARBA" id="ARBA00023136"/>
    </source>
</evidence>
<dbReference type="GO" id="GO:0005741">
    <property type="term" value="C:mitochondrial outer membrane"/>
    <property type="evidence" value="ECO:0007669"/>
    <property type="project" value="UniProtKB-SubCell"/>
</dbReference>
<protein>
    <submittedName>
        <fullName evidence="11">Eukaryotic porin/Tom40</fullName>
    </submittedName>
</protein>
<dbReference type="InterPro" id="IPR027246">
    <property type="entry name" value="Porin_Euk/Tom40"/>
</dbReference>
<evidence type="ECO:0000256" key="7">
    <source>
        <dbReference type="ARBA" id="ARBA00023065"/>
    </source>
</evidence>
<dbReference type="EMBL" id="KZ987769">
    <property type="protein sequence ID" value="RKP14979.1"/>
    <property type="molecule type" value="Genomic_DNA"/>
</dbReference>
<evidence type="ECO:0000256" key="2">
    <source>
        <dbReference type="ARBA" id="ARBA00007780"/>
    </source>
</evidence>
<dbReference type="PANTHER" id="PTHR11743:SF70">
    <property type="entry name" value="GH26960P-RELATED"/>
    <property type="match status" value="1"/>
</dbReference>
<evidence type="ECO:0000256" key="3">
    <source>
        <dbReference type="ARBA" id="ARBA00022448"/>
    </source>
</evidence>
<evidence type="ECO:0000256" key="9">
    <source>
        <dbReference type="ARBA" id="ARBA00023128"/>
    </source>
</evidence>
<dbReference type="InterPro" id="IPR001925">
    <property type="entry name" value="Porin_Euk"/>
</dbReference>
<dbReference type="PRINTS" id="PR00185">
    <property type="entry name" value="EUKARYTPORIN"/>
</dbReference>
<dbReference type="GO" id="GO:0008308">
    <property type="term" value="F:voltage-gated monoatomic anion channel activity"/>
    <property type="evidence" value="ECO:0007669"/>
    <property type="project" value="InterPro"/>
</dbReference>
<evidence type="ECO:0000256" key="4">
    <source>
        <dbReference type="ARBA" id="ARBA00022452"/>
    </source>
</evidence>
<gene>
    <name evidence="11" type="ORF">BJ684DRAFT_7758</name>
</gene>
<dbReference type="CDD" id="cd07306">
    <property type="entry name" value="Porin3_VDAC"/>
    <property type="match status" value="1"/>
</dbReference>
<evidence type="ECO:0000256" key="5">
    <source>
        <dbReference type="ARBA" id="ARBA00022692"/>
    </source>
</evidence>
<dbReference type="FunFam" id="2.40.160.10:FF:000012">
    <property type="entry name" value="Voltage-dependent anion-selective channel"/>
    <property type="match status" value="1"/>
</dbReference>
<dbReference type="GO" id="GO:0046930">
    <property type="term" value="C:pore complex"/>
    <property type="evidence" value="ECO:0007669"/>
    <property type="project" value="UniProtKB-KW"/>
</dbReference>
<dbReference type="GO" id="GO:0015288">
    <property type="term" value="F:porin activity"/>
    <property type="evidence" value="ECO:0007669"/>
    <property type="project" value="UniProtKB-KW"/>
</dbReference>
<organism evidence="11 12">
    <name type="scientific">Piptocephalis cylindrospora</name>
    <dbReference type="NCBI Taxonomy" id="1907219"/>
    <lineage>
        <taxon>Eukaryota</taxon>
        <taxon>Fungi</taxon>
        <taxon>Fungi incertae sedis</taxon>
        <taxon>Zoopagomycota</taxon>
        <taxon>Zoopagomycotina</taxon>
        <taxon>Zoopagomycetes</taxon>
        <taxon>Zoopagales</taxon>
        <taxon>Piptocephalidaceae</taxon>
        <taxon>Piptocephalis</taxon>
    </lineage>
</organism>
<evidence type="ECO:0000256" key="8">
    <source>
        <dbReference type="ARBA" id="ARBA00023114"/>
    </source>
</evidence>
<evidence type="ECO:0000256" key="6">
    <source>
        <dbReference type="ARBA" id="ARBA00022787"/>
    </source>
</evidence>
<dbReference type="PROSITE" id="PS00558">
    <property type="entry name" value="EUKARYOTIC_PORIN"/>
    <property type="match status" value="1"/>
</dbReference>
<keyword evidence="5" id="KW-0812">Transmembrane</keyword>
<keyword evidence="8" id="KW-0626">Porin</keyword>
<comment type="subcellular location">
    <subcellularLocation>
        <location evidence="1">Mitochondrion outer membrane</location>
    </subcellularLocation>
</comment>
<keyword evidence="9" id="KW-0496">Mitochondrion</keyword>
<dbReference type="AlphaFoldDB" id="A0A4V1IYL5"/>
<comment type="similarity">
    <text evidence="2">Belongs to the eukaryotic mitochondrial porin family.</text>
</comment>